<name>A0ABN9LKM8_9NEOB</name>
<keyword evidence="2" id="KW-1185">Reference proteome</keyword>
<dbReference type="EMBL" id="CAUEEQ010022244">
    <property type="protein sequence ID" value="CAJ0944256.1"/>
    <property type="molecule type" value="Genomic_DNA"/>
</dbReference>
<organism evidence="1 2">
    <name type="scientific">Ranitomeya imitator</name>
    <name type="common">mimic poison frog</name>
    <dbReference type="NCBI Taxonomy" id="111125"/>
    <lineage>
        <taxon>Eukaryota</taxon>
        <taxon>Metazoa</taxon>
        <taxon>Chordata</taxon>
        <taxon>Craniata</taxon>
        <taxon>Vertebrata</taxon>
        <taxon>Euteleostomi</taxon>
        <taxon>Amphibia</taxon>
        <taxon>Batrachia</taxon>
        <taxon>Anura</taxon>
        <taxon>Neobatrachia</taxon>
        <taxon>Hyloidea</taxon>
        <taxon>Dendrobatidae</taxon>
        <taxon>Dendrobatinae</taxon>
        <taxon>Ranitomeya</taxon>
    </lineage>
</organism>
<protein>
    <submittedName>
        <fullName evidence="1">Uncharacterized protein</fullName>
    </submittedName>
</protein>
<sequence>MPFSKMTTLPNCAVECTRREIQTKPGTLKDEEESDGALNRNMESFGQTCFCLMSNVEKMEDKNSVKNKAVSHALSSEKKQMVTKLGAKESADKSNYNLELLSSDTEGCSENQVNVDTVLCTHQSQGSSMIVDDESDFIVLSPLPSASLCFPHSVTAGRKVKVEHSGCAFTFTLRPAVSECGKHREADGKGPDGHQNFYACNQGKHRVTKRGPALSYPMFTLVTQGPRDRWSQESCLCDSSPATTLRFTYDHGQVISLVVIVGKSYSVTVPL</sequence>
<reference evidence="1" key="1">
    <citation type="submission" date="2023-07" db="EMBL/GenBank/DDBJ databases">
        <authorList>
            <person name="Stuckert A."/>
        </authorList>
    </citation>
    <scope>NUCLEOTIDE SEQUENCE</scope>
</reference>
<evidence type="ECO:0000313" key="1">
    <source>
        <dbReference type="EMBL" id="CAJ0944256.1"/>
    </source>
</evidence>
<accession>A0ABN9LKM8</accession>
<proteinExistence type="predicted"/>
<gene>
    <name evidence="1" type="ORF">RIMI_LOCUS10341894</name>
</gene>
<comment type="caution">
    <text evidence="1">The sequence shown here is derived from an EMBL/GenBank/DDBJ whole genome shotgun (WGS) entry which is preliminary data.</text>
</comment>
<dbReference type="Proteomes" id="UP001176940">
    <property type="component" value="Unassembled WGS sequence"/>
</dbReference>
<evidence type="ECO:0000313" key="2">
    <source>
        <dbReference type="Proteomes" id="UP001176940"/>
    </source>
</evidence>